<dbReference type="EMBL" id="KF540246">
    <property type="protein sequence ID" value="AIF26791.1"/>
    <property type="molecule type" value="Genomic_DNA"/>
</dbReference>
<evidence type="ECO:0000256" key="1">
    <source>
        <dbReference type="SAM" id="Coils"/>
    </source>
</evidence>
<evidence type="ECO:0000313" key="3">
    <source>
        <dbReference type="EMBL" id="AIF26791.1"/>
    </source>
</evidence>
<dbReference type="AlphaFoldDB" id="A0A0H3U8E8"/>
<proteinExistence type="predicted"/>
<organism evidence="3">
    <name type="scientific">uncultured bacterium fosmid pJB92C9</name>
    <dbReference type="NCBI Taxonomy" id="1478074"/>
    <lineage>
        <taxon>Bacteria</taxon>
        <taxon>environmental samples</taxon>
    </lineage>
</organism>
<feature type="region of interest" description="Disordered" evidence="2">
    <location>
        <begin position="1"/>
        <end position="42"/>
    </location>
</feature>
<feature type="compositionally biased region" description="Polar residues" evidence="2">
    <location>
        <begin position="18"/>
        <end position="28"/>
    </location>
</feature>
<evidence type="ECO:0000256" key="2">
    <source>
        <dbReference type="SAM" id="MobiDB-lite"/>
    </source>
</evidence>
<reference evidence="3" key="1">
    <citation type="submission" date="2013-08" db="EMBL/GenBank/DDBJ databases">
        <title>Comparison of modified E. coli strains.</title>
        <authorList>
            <person name="Juergensen J."/>
            <person name="Bonge A."/>
            <person name="Streit W.R."/>
        </authorList>
    </citation>
    <scope>NUCLEOTIDE SEQUENCE</scope>
</reference>
<accession>A0A0H3U8E8</accession>
<keyword evidence="1" id="KW-0175">Coiled coil</keyword>
<sequence length="263" mass="30013">MVMSEDQNGEQHRGVSQMGVQEQRTGSGSIRHCGSQSSWSSSEHTSRRLGFLRRAIGEAYRRLEQKDYFLRKPDFFLRNLEYEMLSADKDELIVSNEELQRQIVSANEKIAELSSMSEEYKSKYNKVLNIPGALEEYRQQEAEKYKKGIIEQICSRLNKTFPGGPFVGVDLELQYPPFADSKPLGNWSGHGEILSVTFKNANGDILHWSQSNGTLDSQGNHITQNDGIFNVNTGEYKEPAKKVKQEWENTRKTLKKSSGIKFH</sequence>
<feature type="coiled-coil region" evidence="1">
    <location>
        <begin position="82"/>
        <end position="123"/>
    </location>
</feature>
<protein>
    <submittedName>
        <fullName evidence="3">Uncharacterized protein</fullName>
    </submittedName>
</protein>
<name>A0A0H3U8E8_9BACT</name>